<dbReference type="EMBL" id="JAHFXF010000324">
    <property type="protein sequence ID" value="KAG9690068.1"/>
    <property type="molecule type" value="Genomic_DNA"/>
</dbReference>
<dbReference type="Proteomes" id="UP000779574">
    <property type="component" value="Unassembled WGS sequence"/>
</dbReference>
<dbReference type="OrthoDB" id="10386656at2759"/>
<feature type="non-terminal residue" evidence="1">
    <location>
        <position position="251"/>
    </location>
</feature>
<reference evidence="1" key="2">
    <citation type="submission" date="2021-08" db="EMBL/GenBank/DDBJ databases">
        <authorList>
            <person name="Gostincar C."/>
            <person name="Sun X."/>
            <person name="Song Z."/>
            <person name="Gunde-Cimerman N."/>
        </authorList>
    </citation>
    <scope>NUCLEOTIDE SEQUENCE</scope>
    <source>
        <strain evidence="1">EXF-9911</strain>
    </source>
</reference>
<accession>A0A9P8EHR4</accession>
<organism evidence="1 2">
    <name type="scientific">Aureobasidium melanogenum</name>
    <name type="common">Aureobasidium pullulans var. melanogenum</name>
    <dbReference type="NCBI Taxonomy" id="46634"/>
    <lineage>
        <taxon>Eukaryota</taxon>
        <taxon>Fungi</taxon>
        <taxon>Dikarya</taxon>
        <taxon>Ascomycota</taxon>
        <taxon>Pezizomycotina</taxon>
        <taxon>Dothideomycetes</taxon>
        <taxon>Dothideomycetidae</taxon>
        <taxon>Dothideales</taxon>
        <taxon>Saccotheciaceae</taxon>
        <taxon>Aureobasidium</taxon>
    </lineage>
</organism>
<gene>
    <name evidence="1" type="ORF">KCU76_g8428</name>
</gene>
<evidence type="ECO:0000313" key="2">
    <source>
        <dbReference type="Proteomes" id="UP000779574"/>
    </source>
</evidence>
<name>A0A9P8EHR4_AURME</name>
<evidence type="ECO:0000313" key="1">
    <source>
        <dbReference type="EMBL" id="KAG9690068.1"/>
    </source>
</evidence>
<sequence>MDESNQYWDDYWYDEFPEEIPLWSAGQLFSAPLEQAGTHWKSISIGDIFLFNGLQSSIFDCLTRYQRLEELALPMSYELWPQFRSEVMPQLRQLQRLFLLGHTLACGYVFQGKVLGYEDYARLSYGHYSTGTEEELKEKVKQGEAEHPTHIRKWLKDIFMDNRSRIADGEPRAPLRCLGLQGMVYTCMLLPAAASGGNNSFVVNENGKEWIYYIVELDSDEPIRFEAIREWNEGIARLRVGGDEDPSRNSH</sequence>
<dbReference type="AlphaFoldDB" id="A0A9P8EHR4"/>
<reference evidence="1" key="1">
    <citation type="journal article" date="2021" name="J Fungi (Basel)">
        <title>Virulence traits and population genomics of the black yeast Aureobasidium melanogenum.</title>
        <authorList>
            <person name="Cernosa A."/>
            <person name="Sun X."/>
            <person name="Gostincar C."/>
            <person name="Fang C."/>
            <person name="Gunde-Cimerman N."/>
            <person name="Song Z."/>
        </authorList>
    </citation>
    <scope>NUCLEOTIDE SEQUENCE</scope>
    <source>
        <strain evidence="1">EXF-9911</strain>
    </source>
</reference>
<protein>
    <submittedName>
        <fullName evidence="1">Uncharacterized protein</fullName>
    </submittedName>
</protein>
<comment type="caution">
    <text evidence="1">The sequence shown here is derived from an EMBL/GenBank/DDBJ whole genome shotgun (WGS) entry which is preliminary data.</text>
</comment>
<proteinExistence type="predicted"/>